<evidence type="ECO:0000256" key="3">
    <source>
        <dbReference type="ARBA" id="ARBA00023163"/>
    </source>
</evidence>
<dbReference type="PANTHER" id="PTHR21242:SF0">
    <property type="entry name" value="TRANSCRIPTION INITIATION FACTOR TFIID SUBUNIT 10"/>
    <property type="match status" value="1"/>
</dbReference>
<dbReference type="GO" id="GO:0005669">
    <property type="term" value="C:transcription factor TFIID complex"/>
    <property type="evidence" value="ECO:0007669"/>
    <property type="project" value="TreeGrafter"/>
</dbReference>
<keyword evidence="4" id="KW-0539">Nucleus</keyword>
<comment type="subcellular location">
    <subcellularLocation>
        <location evidence="1">Nucleus</location>
    </subcellularLocation>
</comment>
<gene>
    <name evidence="7" type="primary">Taf10</name>
</gene>
<evidence type="ECO:0000313" key="7">
    <source>
        <dbReference type="EMBL" id="CAB3266787.1"/>
    </source>
</evidence>
<comment type="similarity">
    <text evidence="5">Belongs to the TAF10 family.</text>
</comment>
<dbReference type="CDD" id="cd07982">
    <property type="entry name" value="HFD_TAF10"/>
    <property type="match status" value="1"/>
</dbReference>
<evidence type="ECO:0000256" key="2">
    <source>
        <dbReference type="ARBA" id="ARBA00023015"/>
    </source>
</evidence>
<keyword evidence="7" id="KW-0396">Initiation factor</keyword>
<dbReference type="AlphaFoldDB" id="A0A6F9DTL1"/>
<dbReference type="PRINTS" id="PR01443">
    <property type="entry name" value="TFIID30KDSUB"/>
</dbReference>
<name>A0A6F9DTL1_9ASCI</name>
<keyword evidence="7" id="KW-0648">Protein biosynthesis</keyword>
<evidence type="ECO:0000256" key="5">
    <source>
        <dbReference type="ARBA" id="ARBA00025730"/>
    </source>
</evidence>
<keyword evidence="3" id="KW-0804">Transcription</keyword>
<dbReference type="InterPro" id="IPR003923">
    <property type="entry name" value="TAF10"/>
</dbReference>
<feature type="compositionally biased region" description="Basic and acidic residues" evidence="6">
    <location>
        <begin position="1"/>
        <end position="11"/>
    </location>
</feature>
<dbReference type="PIRSF" id="PIRSF017246">
    <property type="entry name" value="TFIID_TAF10"/>
    <property type="match status" value="1"/>
</dbReference>
<feature type="region of interest" description="Disordered" evidence="6">
    <location>
        <begin position="1"/>
        <end position="23"/>
    </location>
</feature>
<dbReference type="PANTHER" id="PTHR21242">
    <property type="entry name" value="TRANSCRIPTION INITIATION FACTOR TFIID SUBUNIT 10"/>
    <property type="match status" value="1"/>
</dbReference>
<protein>
    <submittedName>
        <fullName evidence="7">Transcription initiation factor TFIID subunit 10-like</fullName>
    </submittedName>
</protein>
<dbReference type="GO" id="GO:0006367">
    <property type="term" value="P:transcription initiation at RNA polymerase II promoter"/>
    <property type="evidence" value="ECO:0007669"/>
    <property type="project" value="TreeGrafter"/>
</dbReference>
<keyword evidence="2" id="KW-0805">Transcription regulation</keyword>
<evidence type="ECO:0000256" key="4">
    <source>
        <dbReference type="ARBA" id="ARBA00023242"/>
    </source>
</evidence>
<evidence type="ECO:0000256" key="6">
    <source>
        <dbReference type="SAM" id="MobiDB-lite"/>
    </source>
</evidence>
<dbReference type="GO" id="GO:0000124">
    <property type="term" value="C:SAGA complex"/>
    <property type="evidence" value="ECO:0007669"/>
    <property type="project" value="TreeGrafter"/>
</dbReference>
<reference evidence="7" key="1">
    <citation type="submission" date="2020-04" db="EMBL/GenBank/DDBJ databases">
        <authorList>
            <person name="Neveu A P."/>
        </authorList>
    </citation>
    <scope>NUCLEOTIDE SEQUENCE</scope>
    <source>
        <tissue evidence="7">Whole embryo</tissue>
    </source>
</reference>
<dbReference type="EMBL" id="LR790925">
    <property type="protein sequence ID" value="CAB3266787.1"/>
    <property type="molecule type" value="mRNA"/>
</dbReference>
<evidence type="ECO:0000256" key="1">
    <source>
        <dbReference type="ARBA" id="ARBA00004123"/>
    </source>
</evidence>
<organism evidence="7">
    <name type="scientific">Phallusia mammillata</name>
    <dbReference type="NCBI Taxonomy" id="59560"/>
    <lineage>
        <taxon>Eukaryota</taxon>
        <taxon>Metazoa</taxon>
        <taxon>Chordata</taxon>
        <taxon>Tunicata</taxon>
        <taxon>Ascidiacea</taxon>
        <taxon>Phlebobranchia</taxon>
        <taxon>Ascidiidae</taxon>
        <taxon>Phallusia</taxon>
    </lineage>
</organism>
<proteinExistence type="evidence at transcript level"/>
<accession>A0A6F9DTL1</accession>
<sequence>MNGVKTEKDMSSEEDEETQLSDSQFVDLLQQLENYTPTIPDGVAEYYLNRSGVNTTDTRIVRLISLAAQKFMSDILNDALQLNKMKGSAQNARSSKTKEKKLLLTMDDLVPVLADRGIKVKKPAYYT</sequence>
<dbReference type="GO" id="GO:0003743">
    <property type="term" value="F:translation initiation factor activity"/>
    <property type="evidence" value="ECO:0007669"/>
    <property type="project" value="UniProtKB-KW"/>
</dbReference>
<dbReference type="Pfam" id="PF03540">
    <property type="entry name" value="TAF10"/>
    <property type="match status" value="1"/>
</dbReference>
<dbReference type="GO" id="GO:0016251">
    <property type="term" value="F:RNA polymerase II general transcription initiation factor activity"/>
    <property type="evidence" value="ECO:0007669"/>
    <property type="project" value="TreeGrafter"/>
</dbReference>
<dbReference type="GO" id="GO:1990841">
    <property type="term" value="F:promoter-specific chromatin binding"/>
    <property type="evidence" value="ECO:0007669"/>
    <property type="project" value="TreeGrafter"/>
</dbReference>